<comment type="caution">
    <text evidence="1">The sequence shown here is derived from an EMBL/GenBank/DDBJ whole genome shotgun (WGS) entry which is preliminary data.</text>
</comment>
<evidence type="ECO:0000313" key="2">
    <source>
        <dbReference type="Proteomes" id="UP000309872"/>
    </source>
</evidence>
<proteinExistence type="predicted"/>
<name>A0A4V5LYS7_9SPHI</name>
<dbReference type="InterPro" id="IPR047137">
    <property type="entry name" value="ORF3"/>
</dbReference>
<dbReference type="OrthoDB" id="9797595at2"/>
<dbReference type="PANTHER" id="PTHR33824:SF7">
    <property type="entry name" value="POLYKETIDE CYCLASE_DEHYDRASE AND LIPID TRANSPORT SUPERFAMILY PROTEIN"/>
    <property type="match status" value="1"/>
</dbReference>
<gene>
    <name evidence="1" type="ORF">FAZ19_12670</name>
</gene>
<dbReference type="PANTHER" id="PTHR33824">
    <property type="entry name" value="POLYKETIDE CYCLASE/DEHYDRASE AND LIPID TRANSPORT SUPERFAMILY PROTEIN"/>
    <property type="match status" value="1"/>
</dbReference>
<dbReference type="InterPro" id="IPR019587">
    <property type="entry name" value="Polyketide_cyclase/dehydratase"/>
</dbReference>
<accession>A0A4V5LYS7</accession>
<keyword evidence="2" id="KW-1185">Reference proteome</keyword>
<dbReference type="Pfam" id="PF10604">
    <property type="entry name" value="Polyketide_cyc2"/>
    <property type="match status" value="1"/>
</dbReference>
<sequence>MESIITNQDNVRKYNLESSQAEKDLGFSERVISVALGTMILARSFKRDKFKKPLKMLTGSYLLYRGFTGKCKLSQKLDCKSSYNTSDAINVQSEIIVNKPREEVYAYWRYLANLPNFMKYIRRVEEKTDTVSHWELKLPWGADVLGWDTVLVKDEANQLIGWHSQPNSIVENSGKVEFSDVVGGMGTRINLVITYHAPVGQLGKNVASLFSPTFEKLLNSDLRNFKELIETGHLSSIESY</sequence>
<dbReference type="InterPro" id="IPR023393">
    <property type="entry name" value="START-like_dom_sf"/>
</dbReference>
<evidence type="ECO:0000313" key="1">
    <source>
        <dbReference type="EMBL" id="TJY65949.1"/>
    </source>
</evidence>
<dbReference type="Proteomes" id="UP000309872">
    <property type="component" value="Unassembled WGS sequence"/>
</dbReference>
<dbReference type="RefSeq" id="WP_136821078.1">
    <property type="nucleotide sequence ID" value="NZ_BMJX01000003.1"/>
</dbReference>
<dbReference type="Gene3D" id="3.30.530.20">
    <property type="match status" value="1"/>
</dbReference>
<reference evidence="1 2" key="1">
    <citation type="submission" date="2019-04" db="EMBL/GenBank/DDBJ databases">
        <title>Sphingobacterium olei sp. nov., isolated from oil-contaminated soil.</title>
        <authorList>
            <person name="Liu B."/>
        </authorList>
    </citation>
    <scope>NUCLEOTIDE SEQUENCE [LARGE SCALE GENOMIC DNA]</scope>
    <source>
        <strain evidence="1 2">Y3L14</strain>
    </source>
</reference>
<organism evidence="1 2">
    <name type="scientific">Sphingobacterium alkalisoli</name>
    <dbReference type="NCBI Taxonomy" id="1874115"/>
    <lineage>
        <taxon>Bacteria</taxon>
        <taxon>Pseudomonadati</taxon>
        <taxon>Bacteroidota</taxon>
        <taxon>Sphingobacteriia</taxon>
        <taxon>Sphingobacteriales</taxon>
        <taxon>Sphingobacteriaceae</taxon>
        <taxon>Sphingobacterium</taxon>
    </lineage>
</organism>
<dbReference type="CDD" id="cd07817">
    <property type="entry name" value="SRPBCC_8"/>
    <property type="match status" value="1"/>
</dbReference>
<protein>
    <submittedName>
        <fullName evidence="1">SRPBCC family protein</fullName>
    </submittedName>
</protein>
<dbReference type="EMBL" id="SUKA01000003">
    <property type="protein sequence ID" value="TJY65949.1"/>
    <property type="molecule type" value="Genomic_DNA"/>
</dbReference>
<dbReference type="SUPFAM" id="SSF55961">
    <property type="entry name" value="Bet v1-like"/>
    <property type="match status" value="1"/>
</dbReference>
<dbReference type="AlphaFoldDB" id="A0A4V5LYS7"/>